<proteinExistence type="predicted"/>
<organism evidence="2 3">
    <name type="scientific">Prochlorococcus phage P-SSM7</name>
    <dbReference type="NCBI Taxonomy" id="445688"/>
    <lineage>
        <taxon>Viruses</taxon>
        <taxon>Duplodnaviria</taxon>
        <taxon>Heunggongvirae</taxon>
        <taxon>Uroviricota</taxon>
        <taxon>Caudoviricetes</taxon>
        <taxon>Pantevenvirales</taxon>
        <taxon>Kyanoviridae</taxon>
        <taxon>Palaemonvirus</taxon>
        <taxon>Palaemonvirus pssm7</taxon>
    </lineage>
</organism>
<dbReference type="EMBL" id="GU071103">
    <property type="protein sequence ID" value="ADO99081.1"/>
    <property type="molecule type" value="Genomic_DNA"/>
</dbReference>
<dbReference type="RefSeq" id="YP_004324853.1">
    <property type="nucleotide sequence ID" value="NC_015290.1"/>
</dbReference>
<keyword evidence="1" id="KW-1133">Transmembrane helix</keyword>
<accession>E3SNE0</accession>
<evidence type="ECO:0000256" key="1">
    <source>
        <dbReference type="SAM" id="Phobius"/>
    </source>
</evidence>
<dbReference type="Proteomes" id="UP000006532">
    <property type="component" value="Segment"/>
</dbReference>
<keyword evidence="1" id="KW-0472">Membrane</keyword>
<sequence length="65" mass="7566">MITKEKQRNQVKSKFYYIFWGVATVSVVLGQIYVGSGYRGFARSLNRIFDTIEVQVGGSPYERYY</sequence>
<keyword evidence="1" id="KW-0812">Transmembrane</keyword>
<evidence type="ECO:0000313" key="2">
    <source>
        <dbReference type="EMBL" id="ADO99081.1"/>
    </source>
</evidence>
<keyword evidence="3" id="KW-1185">Reference proteome</keyword>
<protein>
    <submittedName>
        <fullName evidence="2">Uncharacterized protein</fullName>
    </submittedName>
</protein>
<name>E3SNE0_9CAUD</name>
<dbReference type="GeneID" id="10329583"/>
<dbReference type="OrthoDB" id="26253at10239"/>
<evidence type="ECO:0000313" key="3">
    <source>
        <dbReference type="Proteomes" id="UP000006532"/>
    </source>
</evidence>
<feature type="transmembrane region" description="Helical" evidence="1">
    <location>
        <begin position="15"/>
        <end position="34"/>
    </location>
</feature>
<dbReference type="KEGG" id="vg:10329583"/>
<reference evidence="2 3" key="1">
    <citation type="journal article" date="2010" name="Environ. Microbiol.">
        <title>Genomic analysis of oceanic cyanobacterial myoviruses compared with T4-like myoviruses from diverse hosts and environments.</title>
        <authorList>
            <person name="Sullivan M.B."/>
            <person name="Huang K.H."/>
            <person name="Ignacio-Espinoza J.C."/>
            <person name="Berlin A.M."/>
            <person name="Kelly L."/>
            <person name="Weigele P.R."/>
            <person name="DeFrancesco A.S."/>
            <person name="Kern S.E."/>
            <person name="Thompson L.R."/>
            <person name="Young S."/>
            <person name="Yandava C."/>
            <person name="Fu R."/>
            <person name="Krastins B."/>
            <person name="Chase M."/>
            <person name="Sarracino D."/>
            <person name="Osburne M.S."/>
            <person name="Henn M.R."/>
            <person name="Chisholm S.W."/>
        </authorList>
    </citation>
    <scope>NUCLEOTIDE SEQUENCE [LARGE SCALE GENOMIC DNA]</scope>
    <source>
        <strain evidence="2">NATL1A-15</strain>
    </source>
</reference>
<gene>
    <name evidence="2" type="ORF">PSSM7_022</name>
</gene>